<keyword evidence="4" id="KW-1185">Reference proteome</keyword>
<evidence type="ECO:0000256" key="1">
    <source>
        <dbReference type="ARBA" id="ARBA00022737"/>
    </source>
</evidence>
<protein>
    <submittedName>
        <fullName evidence="5">Titin-like</fullName>
    </submittedName>
</protein>
<dbReference type="RefSeq" id="XP_019635466.1">
    <property type="nucleotide sequence ID" value="XM_019779907.1"/>
</dbReference>
<gene>
    <name evidence="5" type="primary">LOC109478379</name>
</gene>
<feature type="domain" description="Fibronectin type-III" evidence="3">
    <location>
        <begin position="176"/>
        <end position="274"/>
    </location>
</feature>
<sequence length="454" mass="51128">MNRFQLGKKSKKPTTPSHSGSNSTEQSVSAFASKISPDAEVQAPLQNTVVTATAATEESQVKTDIPDPPDPPKGFQVVDTSTDFIKLKWAKVTSKQIYGYRLERSIAFQNKWSRAHQQHVLSAQTTSFQVGKVVPYEAYDFCVKSAALDDSSGTLLYNGGPKLRNVIAKGKDQPFPPRDVKVKEVKEESVSLTWLVPEPDNSQVTCKYVVEMCSDYTDSKILNTWEECSNSPTTECQCTVKVQHNGNYRFRVKALNSDKPEVRSLPQEMGDPEVRIHIKQRNTERGFLEQLLRLWNFFGTTPERQEDGSIIFVISCQDMSGLRELWMNYNLGKLKEFFQDLFAQEHYCPASDLTNKELDIKIDPEDFYACRRHLLLTCPNSKGFRVLKVGDTYSRACTKLGLSEDYPVHCKPVLQRTAFSELDFLDLAITVKKSTGVKPSSTTCGTVERSPGIM</sequence>
<evidence type="ECO:0000313" key="4">
    <source>
        <dbReference type="Proteomes" id="UP000515135"/>
    </source>
</evidence>
<dbReference type="AlphaFoldDB" id="A0A6P5A0V4"/>
<organism evidence="4 5">
    <name type="scientific">Branchiostoma belcheri</name>
    <name type="common">Amphioxus</name>
    <dbReference type="NCBI Taxonomy" id="7741"/>
    <lineage>
        <taxon>Eukaryota</taxon>
        <taxon>Metazoa</taxon>
        <taxon>Chordata</taxon>
        <taxon>Cephalochordata</taxon>
        <taxon>Leptocardii</taxon>
        <taxon>Amphioxiformes</taxon>
        <taxon>Branchiostomatidae</taxon>
        <taxon>Branchiostoma</taxon>
    </lineage>
</organism>
<dbReference type="Gene3D" id="2.60.40.10">
    <property type="entry name" value="Immunoglobulins"/>
    <property type="match status" value="2"/>
</dbReference>
<evidence type="ECO:0000259" key="3">
    <source>
        <dbReference type="PROSITE" id="PS50853"/>
    </source>
</evidence>
<feature type="region of interest" description="Disordered" evidence="2">
    <location>
        <begin position="1"/>
        <end position="71"/>
    </location>
</feature>
<dbReference type="InterPro" id="IPR003961">
    <property type="entry name" value="FN3_dom"/>
</dbReference>
<dbReference type="GeneID" id="109478379"/>
<dbReference type="PANTHER" id="PTHR13817">
    <property type="entry name" value="TITIN"/>
    <property type="match status" value="1"/>
</dbReference>
<keyword evidence="1" id="KW-0677">Repeat</keyword>
<reference evidence="5" key="1">
    <citation type="submission" date="2025-08" db="UniProtKB">
        <authorList>
            <consortium name="RefSeq"/>
        </authorList>
    </citation>
    <scope>IDENTIFICATION</scope>
    <source>
        <tissue evidence="5">Gonad</tissue>
    </source>
</reference>
<dbReference type="Proteomes" id="UP000515135">
    <property type="component" value="Unplaced"/>
</dbReference>
<dbReference type="Pfam" id="PF00041">
    <property type="entry name" value="fn3"/>
    <property type="match status" value="1"/>
</dbReference>
<dbReference type="InterPro" id="IPR013783">
    <property type="entry name" value="Ig-like_fold"/>
</dbReference>
<dbReference type="CDD" id="cd00063">
    <property type="entry name" value="FN3"/>
    <property type="match status" value="2"/>
</dbReference>
<dbReference type="PROSITE" id="PS50853">
    <property type="entry name" value="FN3"/>
    <property type="match status" value="1"/>
</dbReference>
<dbReference type="GO" id="GO:0045214">
    <property type="term" value="P:sarcomere organization"/>
    <property type="evidence" value="ECO:0007669"/>
    <property type="project" value="TreeGrafter"/>
</dbReference>
<dbReference type="OrthoDB" id="10402151at2759"/>
<dbReference type="InterPro" id="IPR050964">
    <property type="entry name" value="Striated_Muscle_Regulatory"/>
</dbReference>
<name>A0A6P5A0V4_BRABE</name>
<dbReference type="PANTHER" id="PTHR13817:SF151">
    <property type="entry name" value="TITIN"/>
    <property type="match status" value="1"/>
</dbReference>
<dbReference type="InterPro" id="IPR036116">
    <property type="entry name" value="FN3_sf"/>
</dbReference>
<proteinExistence type="predicted"/>
<evidence type="ECO:0000256" key="2">
    <source>
        <dbReference type="SAM" id="MobiDB-lite"/>
    </source>
</evidence>
<dbReference type="KEGG" id="bbel:109478379"/>
<accession>A0A6P5A0V4</accession>
<feature type="non-terminal residue" evidence="5">
    <location>
        <position position="454"/>
    </location>
</feature>
<dbReference type="SUPFAM" id="SSF49265">
    <property type="entry name" value="Fibronectin type III"/>
    <property type="match status" value="2"/>
</dbReference>
<evidence type="ECO:0000313" key="5">
    <source>
        <dbReference type="RefSeq" id="XP_019635466.1"/>
    </source>
</evidence>
<dbReference type="GO" id="GO:0031430">
    <property type="term" value="C:M band"/>
    <property type="evidence" value="ECO:0007669"/>
    <property type="project" value="TreeGrafter"/>
</dbReference>
<feature type="compositionally biased region" description="Basic residues" evidence="2">
    <location>
        <begin position="1"/>
        <end position="12"/>
    </location>
</feature>
<dbReference type="SMART" id="SM00060">
    <property type="entry name" value="FN3"/>
    <property type="match status" value="2"/>
</dbReference>